<dbReference type="EMBL" id="JBEAFC010000008">
    <property type="protein sequence ID" value="KAL1544673.1"/>
    <property type="molecule type" value="Genomic_DNA"/>
</dbReference>
<protein>
    <submittedName>
        <fullName evidence="1">Mediator of RNA polymerase II transcription subunit</fullName>
    </submittedName>
</protein>
<comment type="caution">
    <text evidence="1">The sequence shown here is derived from an EMBL/GenBank/DDBJ whole genome shotgun (WGS) entry which is preliminary data.</text>
</comment>
<keyword evidence="2" id="KW-1185">Reference proteome</keyword>
<dbReference type="PANTHER" id="PTHR36406">
    <property type="entry name" value="MEDIATOR OF RNA POLYMERASE II TRANSCRIPTION SUBUNIT 30"/>
    <property type="match status" value="1"/>
</dbReference>
<proteinExistence type="predicted"/>
<dbReference type="AlphaFoldDB" id="A0ABD1GNN4"/>
<gene>
    <name evidence="1" type="ORF">AAHA92_21495</name>
</gene>
<reference evidence="1 2" key="1">
    <citation type="submission" date="2024-06" db="EMBL/GenBank/DDBJ databases">
        <title>A chromosome level genome sequence of Diviner's sage (Salvia divinorum).</title>
        <authorList>
            <person name="Ford S.A."/>
            <person name="Ro D.-K."/>
            <person name="Ness R.W."/>
            <person name="Phillips M.A."/>
        </authorList>
    </citation>
    <scope>NUCLEOTIDE SEQUENCE [LARGE SCALE GENOMIC DNA]</scope>
    <source>
        <strain evidence="1">SAF-2024a</strain>
        <tissue evidence="1">Leaf</tissue>
    </source>
</reference>
<evidence type="ECO:0000313" key="1">
    <source>
        <dbReference type="EMBL" id="KAL1544673.1"/>
    </source>
</evidence>
<dbReference type="PANTHER" id="PTHR36406:SF2">
    <property type="entry name" value="MEDIATOR OF RNA POLYMERASE II TRANSCRIPTION SUBUNIT 30"/>
    <property type="match status" value="1"/>
</dbReference>
<accession>A0ABD1GNN4</accession>
<dbReference type="Proteomes" id="UP001567538">
    <property type="component" value="Unassembled WGS sequence"/>
</dbReference>
<name>A0ABD1GNN4_SALDI</name>
<evidence type="ECO:0000313" key="2">
    <source>
        <dbReference type="Proteomes" id="UP001567538"/>
    </source>
</evidence>
<dbReference type="InterPro" id="IPR034568">
    <property type="entry name" value="MED30"/>
</dbReference>
<organism evidence="1 2">
    <name type="scientific">Salvia divinorum</name>
    <name type="common">Maria pastora</name>
    <name type="synonym">Diviner's sage</name>
    <dbReference type="NCBI Taxonomy" id="28513"/>
    <lineage>
        <taxon>Eukaryota</taxon>
        <taxon>Viridiplantae</taxon>
        <taxon>Streptophyta</taxon>
        <taxon>Embryophyta</taxon>
        <taxon>Tracheophyta</taxon>
        <taxon>Spermatophyta</taxon>
        <taxon>Magnoliopsida</taxon>
        <taxon>eudicotyledons</taxon>
        <taxon>Gunneridae</taxon>
        <taxon>Pentapetalae</taxon>
        <taxon>asterids</taxon>
        <taxon>lamiids</taxon>
        <taxon>Lamiales</taxon>
        <taxon>Lamiaceae</taxon>
        <taxon>Nepetoideae</taxon>
        <taxon>Mentheae</taxon>
        <taxon>Salviinae</taxon>
        <taxon>Salvia</taxon>
        <taxon>Salvia subgen. Calosphace</taxon>
    </lineage>
</organism>
<sequence length="94" mass="10255">MLNSSPSSSASHSLDQARLRYKASVASLRSVLLAISNAHKVKSSESVLTSISGSVSDQTKLTKLQEQASILRTELAEKNNMGQILRKIQETVLW</sequence>